<dbReference type="EMBL" id="CP073041">
    <property type="protein sequence ID" value="UXE61453.1"/>
    <property type="molecule type" value="Genomic_DNA"/>
</dbReference>
<dbReference type="AlphaFoldDB" id="A0A977PWQ3"/>
<keyword evidence="1" id="KW-0472">Membrane</keyword>
<feature type="transmembrane region" description="Helical" evidence="1">
    <location>
        <begin position="77"/>
        <end position="94"/>
    </location>
</feature>
<dbReference type="KEGG" id="wna:KA717_40050"/>
<dbReference type="Proteomes" id="UP001065613">
    <property type="component" value="Chromosome"/>
</dbReference>
<protein>
    <submittedName>
        <fullName evidence="2">Uncharacterized protein</fullName>
    </submittedName>
</protein>
<organism evidence="2">
    <name type="scientific">Woronichinia naegeliana WA131</name>
    <dbReference type="NCBI Taxonomy" id="2824559"/>
    <lineage>
        <taxon>Bacteria</taxon>
        <taxon>Bacillati</taxon>
        <taxon>Cyanobacteriota</taxon>
        <taxon>Cyanophyceae</taxon>
        <taxon>Synechococcales</taxon>
        <taxon>Coelosphaeriaceae</taxon>
        <taxon>Woronichinia</taxon>
    </lineage>
</organism>
<keyword evidence="1" id="KW-0812">Transmembrane</keyword>
<sequence length="96" mass="10671">MVVGFFTEFSDMVLFDSSILSVSGLVGMGDHSSWNLMTDQVMDSITFLAQNMSEIKKIDIIGDFQKSFKHFIESGQVWALGIGIVLGWIFHSFLGS</sequence>
<accession>A0A977PWQ3</accession>
<gene>
    <name evidence="2" type="ORF">KA717_40050</name>
</gene>
<reference evidence="2" key="1">
    <citation type="submission" date="2021-04" db="EMBL/GenBank/DDBJ databases">
        <title>Genome sequence of Woronichinia naegeliana from Washington state freshwater lake bloom.</title>
        <authorList>
            <person name="Dreher T.W."/>
        </authorList>
    </citation>
    <scope>NUCLEOTIDE SEQUENCE</scope>
    <source>
        <strain evidence="2">WA131</strain>
    </source>
</reference>
<proteinExistence type="predicted"/>
<name>A0A977PWQ3_9CYAN</name>
<evidence type="ECO:0000256" key="1">
    <source>
        <dbReference type="SAM" id="Phobius"/>
    </source>
</evidence>
<evidence type="ECO:0000313" key="2">
    <source>
        <dbReference type="EMBL" id="UXE61453.1"/>
    </source>
</evidence>
<keyword evidence="1" id="KW-1133">Transmembrane helix</keyword>